<proteinExistence type="predicted"/>
<protein>
    <submittedName>
        <fullName evidence="2">Uncharacterized protein</fullName>
    </submittedName>
</protein>
<evidence type="ECO:0000256" key="1">
    <source>
        <dbReference type="SAM" id="MobiDB-lite"/>
    </source>
</evidence>
<reference evidence="2 3" key="1">
    <citation type="submission" date="2021-10" db="EMBL/GenBank/DDBJ databases">
        <title>Streptomyces gossypii sp. nov., isolated from soil collected from cotton field.</title>
        <authorList>
            <person name="Ge X."/>
            <person name="Chen X."/>
            <person name="Liu W."/>
        </authorList>
    </citation>
    <scope>NUCLEOTIDE SEQUENCE [LARGE SCALE GENOMIC DNA]</scope>
    <source>
        <strain evidence="2 3">N2-109</strain>
    </source>
</reference>
<dbReference type="RefSeq" id="WP_260221898.1">
    <property type="nucleotide sequence ID" value="NZ_JAJAGO010000022.1"/>
</dbReference>
<organism evidence="2 3">
    <name type="scientific">Streptomyces gossypii</name>
    <dbReference type="NCBI Taxonomy" id="2883101"/>
    <lineage>
        <taxon>Bacteria</taxon>
        <taxon>Bacillati</taxon>
        <taxon>Actinomycetota</taxon>
        <taxon>Actinomycetes</taxon>
        <taxon>Kitasatosporales</taxon>
        <taxon>Streptomycetaceae</taxon>
        <taxon>Streptomyces</taxon>
    </lineage>
</organism>
<dbReference type="Proteomes" id="UP001156389">
    <property type="component" value="Unassembled WGS sequence"/>
</dbReference>
<evidence type="ECO:0000313" key="3">
    <source>
        <dbReference type="Proteomes" id="UP001156389"/>
    </source>
</evidence>
<sequence>MPVDGGHPISRKVSEAPAFADPEPLCGEVEFGQELRELALSEAPRLFAVMQETGSGRTGGLPRGGWRSRTIVGVGGHRRMRVPSPERALRWFGRQPDVTARLVWVTGGQTGVP</sequence>
<comment type="caution">
    <text evidence="2">The sequence shown here is derived from an EMBL/GenBank/DDBJ whole genome shotgun (WGS) entry which is preliminary data.</text>
</comment>
<dbReference type="EMBL" id="JAJAGO010000022">
    <property type="protein sequence ID" value="MCT2594556.1"/>
    <property type="molecule type" value="Genomic_DNA"/>
</dbReference>
<evidence type="ECO:0000313" key="2">
    <source>
        <dbReference type="EMBL" id="MCT2594556.1"/>
    </source>
</evidence>
<accession>A0ABT2K385</accession>
<feature type="region of interest" description="Disordered" evidence="1">
    <location>
        <begin position="1"/>
        <end position="21"/>
    </location>
</feature>
<name>A0ABT2K385_9ACTN</name>
<gene>
    <name evidence="2" type="ORF">LHJ74_32400</name>
</gene>
<keyword evidence="3" id="KW-1185">Reference proteome</keyword>